<comment type="caution">
    <text evidence="8">The sequence shown here is derived from an EMBL/GenBank/DDBJ whole genome shotgun (WGS) entry which is preliminary data.</text>
</comment>
<protein>
    <recommendedName>
        <fullName evidence="7">Fe2OG dioxygenase domain-containing protein</fullName>
    </recommendedName>
</protein>
<gene>
    <name evidence="8" type="ORF">QN277_004800</name>
</gene>
<dbReference type="AlphaFoldDB" id="A0AAE1J181"/>
<name>A0AAE1J181_9FABA</name>
<dbReference type="GO" id="GO:0046872">
    <property type="term" value="F:metal ion binding"/>
    <property type="evidence" value="ECO:0007669"/>
    <property type="project" value="UniProtKB-KW"/>
</dbReference>
<dbReference type="Pfam" id="PF14226">
    <property type="entry name" value="DIOX_N"/>
    <property type="match status" value="1"/>
</dbReference>
<dbReference type="Proteomes" id="UP001293593">
    <property type="component" value="Unassembled WGS sequence"/>
</dbReference>
<keyword evidence="9" id="KW-1185">Reference proteome</keyword>
<dbReference type="InterPro" id="IPR044861">
    <property type="entry name" value="IPNS-like_FE2OG_OXY"/>
</dbReference>
<dbReference type="EMBL" id="JAWXYG010000010">
    <property type="protein sequence ID" value="KAK4261861.1"/>
    <property type="molecule type" value="Genomic_DNA"/>
</dbReference>
<evidence type="ECO:0000256" key="6">
    <source>
        <dbReference type="RuleBase" id="RU003682"/>
    </source>
</evidence>
<keyword evidence="5 6" id="KW-0408">Iron</keyword>
<evidence type="ECO:0000313" key="8">
    <source>
        <dbReference type="EMBL" id="KAK4261861.1"/>
    </source>
</evidence>
<evidence type="ECO:0000256" key="5">
    <source>
        <dbReference type="ARBA" id="ARBA00023004"/>
    </source>
</evidence>
<dbReference type="SUPFAM" id="SSF51197">
    <property type="entry name" value="Clavaminate synthase-like"/>
    <property type="match status" value="1"/>
</dbReference>
<dbReference type="InterPro" id="IPR027443">
    <property type="entry name" value="IPNS-like_sf"/>
</dbReference>
<evidence type="ECO:0000256" key="3">
    <source>
        <dbReference type="ARBA" id="ARBA00022896"/>
    </source>
</evidence>
<dbReference type="FunFam" id="2.60.120.330:FF:000001">
    <property type="entry name" value="Protein SRG1"/>
    <property type="match status" value="1"/>
</dbReference>
<organism evidence="8 9">
    <name type="scientific">Acacia crassicarpa</name>
    <name type="common">northern wattle</name>
    <dbReference type="NCBI Taxonomy" id="499986"/>
    <lineage>
        <taxon>Eukaryota</taxon>
        <taxon>Viridiplantae</taxon>
        <taxon>Streptophyta</taxon>
        <taxon>Embryophyta</taxon>
        <taxon>Tracheophyta</taxon>
        <taxon>Spermatophyta</taxon>
        <taxon>Magnoliopsida</taxon>
        <taxon>eudicotyledons</taxon>
        <taxon>Gunneridae</taxon>
        <taxon>Pentapetalae</taxon>
        <taxon>rosids</taxon>
        <taxon>fabids</taxon>
        <taxon>Fabales</taxon>
        <taxon>Fabaceae</taxon>
        <taxon>Caesalpinioideae</taxon>
        <taxon>mimosoid clade</taxon>
        <taxon>Acacieae</taxon>
        <taxon>Acacia</taxon>
    </lineage>
</organism>
<reference evidence="8" key="1">
    <citation type="submission" date="2023-10" db="EMBL/GenBank/DDBJ databases">
        <title>Chromosome-level genome of the transformable northern wattle, Acacia crassicarpa.</title>
        <authorList>
            <person name="Massaro I."/>
            <person name="Sinha N.R."/>
            <person name="Poethig S."/>
            <person name="Leichty A.R."/>
        </authorList>
    </citation>
    <scope>NUCLEOTIDE SEQUENCE</scope>
    <source>
        <strain evidence="8">Acra3RX</strain>
        <tissue evidence="8">Leaf</tissue>
    </source>
</reference>
<keyword evidence="4 6" id="KW-0560">Oxidoreductase</keyword>
<feature type="domain" description="Fe2OG dioxygenase" evidence="7">
    <location>
        <begin position="232"/>
        <end position="332"/>
    </location>
</feature>
<evidence type="ECO:0000313" key="9">
    <source>
        <dbReference type="Proteomes" id="UP001293593"/>
    </source>
</evidence>
<proteinExistence type="inferred from homology"/>
<dbReference type="PROSITE" id="PS51471">
    <property type="entry name" value="FE2OG_OXY"/>
    <property type="match status" value="1"/>
</dbReference>
<keyword evidence="3" id="KW-0847">Vitamin C</keyword>
<keyword evidence="2 6" id="KW-0479">Metal-binding</keyword>
<dbReference type="InterPro" id="IPR026992">
    <property type="entry name" value="DIOX_N"/>
</dbReference>
<comment type="similarity">
    <text evidence="1 6">Belongs to the iron/ascorbate-dependent oxidoreductase family.</text>
</comment>
<dbReference type="InterPro" id="IPR050295">
    <property type="entry name" value="Plant_2OG-oxidoreductases"/>
</dbReference>
<sequence>MYSTDRCVCVHIYIYKMGLEEEIKVSMEAEDGSKKATRVASVKEVAKEALSRVPDRYIHADIDPLVCNSPSLLPQVPVIDLSSLFSGDHHVKETELRKLHVASHQWGFFQVINHGVRGELVDKMKKGVRELFDLPMEEKDKLWQREGEMEGFGQMFEASENQKLNWVDVFYVITLPSHLRNSHIFPNIPMPFKEDLEEYSAEVRGVARKILEGMAEVVGMKKEDVKELFGEGTQAMRINYYPPCPQPEDVIGINAHTDGTALTVLLQVSDVEGLQIKHDGVWVPVPPLPHAFVVNIGDVLQIITNGEYKSVEHRATVNSKMERISIATFYGPGREGHIGPAPSLVGPEKPAQFKTLSVPDYYKGFISKEGPIKSYIDLLRIQNEDITH</sequence>
<dbReference type="GO" id="GO:0031418">
    <property type="term" value="F:L-ascorbic acid binding"/>
    <property type="evidence" value="ECO:0007669"/>
    <property type="project" value="UniProtKB-KW"/>
</dbReference>
<dbReference type="InterPro" id="IPR005123">
    <property type="entry name" value="Oxoglu/Fe-dep_dioxygenase_dom"/>
</dbReference>
<evidence type="ECO:0000256" key="4">
    <source>
        <dbReference type="ARBA" id="ARBA00023002"/>
    </source>
</evidence>
<dbReference type="PANTHER" id="PTHR47991">
    <property type="entry name" value="OXOGLUTARATE/IRON-DEPENDENT DIOXYGENASE"/>
    <property type="match status" value="1"/>
</dbReference>
<evidence type="ECO:0000256" key="2">
    <source>
        <dbReference type="ARBA" id="ARBA00022723"/>
    </source>
</evidence>
<evidence type="ECO:0000256" key="1">
    <source>
        <dbReference type="ARBA" id="ARBA00008056"/>
    </source>
</evidence>
<evidence type="ECO:0000259" key="7">
    <source>
        <dbReference type="PROSITE" id="PS51471"/>
    </source>
</evidence>
<dbReference type="Pfam" id="PF03171">
    <property type="entry name" value="2OG-FeII_Oxy"/>
    <property type="match status" value="1"/>
</dbReference>
<dbReference type="GO" id="GO:0016491">
    <property type="term" value="F:oxidoreductase activity"/>
    <property type="evidence" value="ECO:0007669"/>
    <property type="project" value="UniProtKB-KW"/>
</dbReference>
<dbReference type="Gene3D" id="2.60.120.330">
    <property type="entry name" value="B-lactam Antibiotic, Isopenicillin N Synthase, Chain"/>
    <property type="match status" value="1"/>
</dbReference>
<accession>A0AAE1J181</accession>